<keyword evidence="7" id="KW-1185">Reference proteome</keyword>
<dbReference type="HOGENOM" id="CLU_034992_2_0_1"/>
<dbReference type="KEGG" id="smo:SELMODRAFT_230794"/>
<dbReference type="OMA" id="FPDYFFR"/>
<feature type="domain" description="Chalcone/stilbene synthase N-terminal" evidence="4">
    <location>
        <begin position="8"/>
        <end position="229"/>
    </location>
</feature>
<dbReference type="AlphaFoldDB" id="D8R5U3"/>
<reference evidence="6 7" key="1">
    <citation type="journal article" date="2011" name="Science">
        <title>The Selaginella genome identifies genetic changes associated with the evolution of vascular plants.</title>
        <authorList>
            <person name="Banks J.A."/>
            <person name="Nishiyama T."/>
            <person name="Hasebe M."/>
            <person name="Bowman J.L."/>
            <person name="Gribskov M."/>
            <person name="dePamphilis C."/>
            <person name="Albert V.A."/>
            <person name="Aono N."/>
            <person name="Aoyama T."/>
            <person name="Ambrose B.A."/>
            <person name="Ashton N.W."/>
            <person name="Axtell M.J."/>
            <person name="Barker E."/>
            <person name="Barker M.S."/>
            <person name="Bennetzen J.L."/>
            <person name="Bonawitz N.D."/>
            <person name="Chapple C."/>
            <person name="Cheng C."/>
            <person name="Correa L.G."/>
            <person name="Dacre M."/>
            <person name="DeBarry J."/>
            <person name="Dreyer I."/>
            <person name="Elias M."/>
            <person name="Engstrom E.M."/>
            <person name="Estelle M."/>
            <person name="Feng L."/>
            <person name="Finet C."/>
            <person name="Floyd S.K."/>
            <person name="Frommer W.B."/>
            <person name="Fujita T."/>
            <person name="Gramzow L."/>
            <person name="Gutensohn M."/>
            <person name="Harholt J."/>
            <person name="Hattori M."/>
            <person name="Heyl A."/>
            <person name="Hirai T."/>
            <person name="Hiwatashi Y."/>
            <person name="Ishikawa M."/>
            <person name="Iwata M."/>
            <person name="Karol K.G."/>
            <person name="Koehler B."/>
            <person name="Kolukisaoglu U."/>
            <person name="Kubo M."/>
            <person name="Kurata T."/>
            <person name="Lalonde S."/>
            <person name="Li K."/>
            <person name="Li Y."/>
            <person name="Litt A."/>
            <person name="Lyons E."/>
            <person name="Manning G."/>
            <person name="Maruyama T."/>
            <person name="Michael T.P."/>
            <person name="Mikami K."/>
            <person name="Miyazaki S."/>
            <person name="Morinaga S."/>
            <person name="Murata T."/>
            <person name="Mueller-Roeber B."/>
            <person name="Nelson D.R."/>
            <person name="Obara M."/>
            <person name="Oguri Y."/>
            <person name="Olmstead R.G."/>
            <person name="Onodera N."/>
            <person name="Petersen B.L."/>
            <person name="Pils B."/>
            <person name="Prigge M."/>
            <person name="Rensing S.A."/>
            <person name="Riano-Pachon D.M."/>
            <person name="Roberts A.W."/>
            <person name="Sato Y."/>
            <person name="Scheller H.V."/>
            <person name="Schulz B."/>
            <person name="Schulz C."/>
            <person name="Shakirov E.V."/>
            <person name="Shibagaki N."/>
            <person name="Shinohara N."/>
            <person name="Shippen D.E."/>
            <person name="Soerensen I."/>
            <person name="Sotooka R."/>
            <person name="Sugimoto N."/>
            <person name="Sugita M."/>
            <person name="Sumikawa N."/>
            <person name="Tanurdzic M."/>
            <person name="Theissen G."/>
            <person name="Ulvskov P."/>
            <person name="Wakazuki S."/>
            <person name="Weng J.K."/>
            <person name="Willats W.W."/>
            <person name="Wipf D."/>
            <person name="Wolf P.G."/>
            <person name="Yang L."/>
            <person name="Zimmer A.D."/>
            <person name="Zhu Q."/>
            <person name="Mitros T."/>
            <person name="Hellsten U."/>
            <person name="Loque D."/>
            <person name="Otillar R."/>
            <person name="Salamov A."/>
            <person name="Schmutz J."/>
            <person name="Shapiro H."/>
            <person name="Lindquist E."/>
            <person name="Lucas S."/>
            <person name="Rokhsar D."/>
            <person name="Grigoriev I.V."/>
        </authorList>
    </citation>
    <scope>NUCLEOTIDE SEQUENCE [LARGE SCALE GENOMIC DNA]</scope>
</reference>
<keyword evidence="3" id="KW-0012">Acyltransferase</keyword>
<dbReference type="InterPro" id="IPR011141">
    <property type="entry name" value="Polyketide_synthase_type-III"/>
</dbReference>
<organism evidence="7">
    <name type="scientific">Selaginella moellendorffii</name>
    <name type="common">Spikemoss</name>
    <dbReference type="NCBI Taxonomy" id="88036"/>
    <lineage>
        <taxon>Eukaryota</taxon>
        <taxon>Viridiplantae</taxon>
        <taxon>Streptophyta</taxon>
        <taxon>Embryophyta</taxon>
        <taxon>Tracheophyta</taxon>
        <taxon>Lycopodiopsida</taxon>
        <taxon>Selaginellales</taxon>
        <taxon>Selaginellaceae</taxon>
        <taxon>Selaginella</taxon>
    </lineage>
</organism>
<accession>D8R5U3</accession>
<feature type="domain" description="Chalcone/stilbene synthase C-terminal" evidence="5">
    <location>
        <begin position="243"/>
        <end position="372"/>
    </location>
</feature>
<dbReference type="Pfam" id="PF00195">
    <property type="entry name" value="Chal_sti_synt_N"/>
    <property type="match status" value="1"/>
</dbReference>
<dbReference type="Pfam" id="PF02797">
    <property type="entry name" value="Chal_sti_synt_C"/>
    <property type="match status" value="1"/>
</dbReference>
<dbReference type="FunFam" id="3.40.47.10:FF:000025">
    <property type="entry name" value="Chalcone synthase 2"/>
    <property type="match status" value="1"/>
</dbReference>
<dbReference type="InterPro" id="IPR012328">
    <property type="entry name" value="Chalcone/stilbene_synt_C"/>
</dbReference>
<dbReference type="Proteomes" id="UP000001514">
    <property type="component" value="Unassembled WGS sequence"/>
</dbReference>
<evidence type="ECO:0000256" key="3">
    <source>
        <dbReference type="RuleBase" id="RU003633"/>
    </source>
</evidence>
<dbReference type="CDD" id="cd00831">
    <property type="entry name" value="CHS_like"/>
    <property type="match status" value="1"/>
</dbReference>
<evidence type="ECO:0008006" key="8">
    <source>
        <dbReference type="Google" id="ProtNLM"/>
    </source>
</evidence>
<dbReference type="PIRSF" id="PIRSF000451">
    <property type="entry name" value="PKS_III"/>
    <property type="match status" value="1"/>
</dbReference>
<evidence type="ECO:0000259" key="4">
    <source>
        <dbReference type="Pfam" id="PF00195"/>
    </source>
</evidence>
<comment type="similarity">
    <text evidence="1 3">Belongs to the thiolase-like superfamily. Chalcone/stilbene synthases family.</text>
</comment>
<dbReference type="SUPFAM" id="SSF53901">
    <property type="entry name" value="Thiolase-like"/>
    <property type="match status" value="2"/>
</dbReference>
<evidence type="ECO:0000313" key="7">
    <source>
        <dbReference type="Proteomes" id="UP000001514"/>
    </source>
</evidence>
<dbReference type="PANTHER" id="PTHR11877">
    <property type="entry name" value="HYDROXYMETHYLGLUTARYL-COA SYNTHASE"/>
    <property type="match status" value="1"/>
</dbReference>
<dbReference type="InterPro" id="IPR018088">
    <property type="entry name" value="Chalcone/stilbene_synthase_AS"/>
</dbReference>
<proteinExistence type="inferred from homology"/>
<evidence type="ECO:0000313" key="6">
    <source>
        <dbReference type="EMBL" id="EFJ32542.1"/>
    </source>
</evidence>
<dbReference type="PANTHER" id="PTHR11877:SF80">
    <property type="entry name" value="CHALCONE SYNTHASE 1"/>
    <property type="match status" value="1"/>
</dbReference>
<feature type="active site" description="Acyl-thioester intermediate" evidence="2">
    <location>
        <position position="166"/>
    </location>
</feature>
<dbReference type="STRING" id="88036.D8R5U3"/>
<dbReference type="InterPro" id="IPR016039">
    <property type="entry name" value="Thiolase-like"/>
</dbReference>
<keyword evidence="3" id="KW-0808">Transferase</keyword>
<dbReference type="Gramene" id="EFJ32542">
    <property type="protein sequence ID" value="EFJ32542"/>
    <property type="gene ID" value="SELMODRAFT_230794"/>
</dbReference>
<dbReference type="InParanoid" id="D8R5U3"/>
<dbReference type="PROSITE" id="PS00441">
    <property type="entry name" value="CHALCONE_SYNTH"/>
    <property type="match status" value="1"/>
</dbReference>
<gene>
    <name evidence="6" type="ORF">SELMODRAFT_230794</name>
</gene>
<dbReference type="Gene3D" id="3.40.47.10">
    <property type="match status" value="3"/>
</dbReference>
<evidence type="ECO:0000256" key="2">
    <source>
        <dbReference type="PIRSR" id="PIRSR000451-1"/>
    </source>
</evidence>
<dbReference type="eggNOG" id="ENOG502QRSY">
    <property type="taxonomic scope" value="Eukaryota"/>
</dbReference>
<evidence type="ECO:0000259" key="5">
    <source>
        <dbReference type="Pfam" id="PF02797"/>
    </source>
</evidence>
<protein>
    <recommendedName>
        <fullName evidence="8">Chalcone synthase</fullName>
    </recommendedName>
</protein>
<name>D8R5U3_SELML</name>
<evidence type="ECO:0000256" key="1">
    <source>
        <dbReference type="ARBA" id="ARBA00005531"/>
    </source>
</evidence>
<dbReference type="InterPro" id="IPR001099">
    <property type="entry name" value="Chalcone/stilbene_synt_N"/>
</dbReference>
<dbReference type="GO" id="GO:0016747">
    <property type="term" value="F:acyltransferase activity, transferring groups other than amino-acyl groups"/>
    <property type="evidence" value="ECO:0007669"/>
    <property type="project" value="InterPro"/>
</dbReference>
<sequence>MPCDEEDENEDLNHCVATILAIGTATPEEFVLQSDYPDFFFRITESENLVELKEKFKRICDKSGIQKRHLHLTESILAGNPELCKDSSETSSLLARQSISNAEVAALGARAAKKALQEGGHSAAEITHLIVATSNGIRMPGPDLAIAKILGLRHDVRRLMLNQVGCYAGGTALRIAKEMAESGGISTRVLIVCSEVGAFTFRPPNEKHPDRLVGSAIVGDGAASLVVGCRDPRLDSSPGQLLELHWAGQFFVPDSEDDLTATLSEQGLIYFLSKHVPDLISSSVRELLPTALAASSKTRDLAPNDLFWRSIREGERDKLRATRETLASYGNMSSPTVLFVLEEIVRQSSRSGEWGVLLSFGPGLTIEIQLLRRC</sequence>
<dbReference type="EMBL" id="GL377572">
    <property type="protein sequence ID" value="EFJ32542.1"/>
    <property type="molecule type" value="Genomic_DNA"/>
</dbReference>